<reference evidence="2 3" key="1">
    <citation type="submission" date="2017-11" db="EMBL/GenBank/DDBJ databases">
        <authorList>
            <person name="Han C.G."/>
        </authorList>
    </citation>
    <scope>NUCLEOTIDE SEQUENCE [LARGE SCALE GENOMIC DNA]</scope>
    <source>
        <strain evidence="2 3">HCNT1</strain>
    </source>
</reference>
<dbReference type="PANTHER" id="PTHR43798:SF33">
    <property type="entry name" value="HYDROLASE, PUTATIVE (AFU_ORTHOLOGUE AFUA_2G14860)-RELATED"/>
    <property type="match status" value="1"/>
</dbReference>
<dbReference type="PANTHER" id="PTHR43798">
    <property type="entry name" value="MONOACYLGLYCEROL LIPASE"/>
    <property type="match status" value="1"/>
</dbReference>
<dbReference type="PRINTS" id="PR00111">
    <property type="entry name" value="ABHYDROLASE"/>
</dbReference>
<dbReference type="SUPFAM" id="SSF53474">
    <property type="entry name" value="alpha/beta-Hydrolases"/>
    <property type="match status" value="1"/>
</dbReference>
<proteinExistence type="predicted"/>
<accession>A0A2N0DB76</accession>
<dbReference type="GO" id="GO:0047372">
    <property type="term" value="F:monoacylglycerol lipase activity"/>
    <property type="evidence" value="ECO:0007669"/>
    <property type="project" value="TreeGrafter"/>
</dbReference>
<dbReference type="GO" id="GO:0046464">
    <property type="term" value="P:acylglycerol catabolic process"/>
    <property type="evidence" value="ECO:0007669"/>
    <property type="project" value="TreeGrafter"/>
</dbReference>
<evidence type="ECO:0000259" key="1">
    <source>
        <dbReference type="Pfam" id="PF00561"/>
    </source>
</evidence>
<evidence type="ECO:0000313" key="2">
    <source>
        <dbReference type="EMBL" id="PKA43363.1"/>
    </source>
</evidence>
<organism evidence="2 3">
    <name type="scientific">Rhizobium sullae</name>
    <name type="common">Rhizobium hedysari</name>
    <dbReference type="NCBI Taxonomy" id="50338"/>
    <lineage>
        <taxon>Bacteria</taxon>
        <taxon>Pseudomonadati</taxon>
        <taxon>Pseudomonadota</taxon>
        <taxon>Alphaproteobacteria</taxon>
        <taxon>Hyphomicrobiales</taxon>
        <taxon>Rhizobiaceae</taxon>
        <taxon>Rhizobium/Agrobacterium group</taxon>
        <taxon>Rhizobium</taxon>
    </lineage>
</organism>
<reference evidence="2 3" key="2">
    <citation type="submission" date="2017-12" db="EMBL/GenBank/DDBJ databases">
        <title>Genome sequence of Rhizobium sullae HCNT1 isolated from Sulla coronaria nodules and featuring peculiar denitrification phenotypes.</title>
        <authorList>
            <person name="De Diego-Diaz B."/>
            <person name="Treu L."/>
            <person name="Campanaro S."/>
            <person name="Da Silva Duarte V."/>
            <person name="Basaglia M."/>
            <person name="Favaro L."/>
            <person name="Casella S."/>
            <person name="Squartini A."/>
        </authorList>
    </citation>
    <scope>NUCLEOTIDE SEQUENCE [LARGE SCALE GENOMIC DNA]</scope>
    <source>
        <strain evidence="2 3">HCNT1</strain>
    </source>
</reference>
<dbReference type="Gene3D" id="3.40.50.1820">
    <property type="entry name" value="alpha/beta hydrolase"/>
    <property type="match status" value="1"/>
</dbReference>
<gene>
    <name evidence="2" type="ORF">CWR43_10305</name>
</gene>
<feature type="domain" description="AB hydrolase-1" evidence="1">
    <location>
        <begin position="20"/>
        <end position="242"/>
    </location>
</feature>
<keyword evidence="2" id="KW-0378">Hydrolase</keyword>
<dbReference type="GO" id="GO:0016020">
    <property type="term" value="C:membrane"/>
    <property type="evidence" value="ECO:0007669"/>
    <property type="project" value="TreeGrafter"/>
</dbReference>
<dbReference type="STRING" id="1041146.GCA_000427985_06259"/>
<protein>
    <submittedName>
        <fullName evidence="2">Alpha/beta hydrolase</fullName>
    </submittedName>
</protein>
<dbReference type="InterPro" id="IPR000073">
    <property type="entry name" value="AB_hydrolase_1"/>
</dbReference>
<dbReference type="Pfam" id="PF00561">
    <property type="entry name" value="Abhydrolase_1"/>
    <property type="match status" value="1"/>
</dbReference>
<evidence type="ECO:0000313" key="3">
    <source>
        <dbReference type="Proteomes" id="UP000232164"/>
    </source>
</evidence>
<dbReference type="EMBL" id="PIQN01000007">
    <property type="protein sequence ID" value="PKA43363.1"/>
    <property type="molecule type" value="Genomic_DNA"/>
</dbReference>
<dbReference type="InterPro" id="IPR029058">
    <property type="entry name" value="AB_hydrolase_fold"/>
</dbReference>
<dbReference type="InterPro" id="IPR050266">
    <property type="entry name" value="AB_hydrolase_sf"/>
</dbReference>
<comment type="caution">
    <text evidence="2">The sequence shown here is derived from an EMBL/GenBank/DDBJ whole genome shotgun (WGS) entry which is preliminary data.</text>
</comment>
<dbReference type="Proteomes" id="UP000232164">
    <property type="component" value="Unassembled WGS sequence"/>
</dbReference>
<dbReference type="AlphaFoldDB" id="A0A2N0DB76"/>
<name>A0A2N0DB76_RHISU</name>
<sequence length="256" mass="28404">MLPNGLRLSYVEMGDPNGAPILLLHGFTDSARSWSLTSPYLATGFRVIAPDLRGHGNSDKPEGCYTIPEMANDVRFLIELLGAAPTHVVGHSLGGRLAQAIAERWPGIVGKVVLMSTSAALRERQGWLWENIQMLRDPIDPESTFIREWCSSAVPVEERFLAHARRESAAIPSRIWHSICYEQLAYDPSPLLQDISAPTLILRGEEDVIATEEHQAKMKDGIVGAEFISLPGHGHNLHWEDPEKVAGLIWTFLERS</sequence>